<reference evidence="8" key="1">
    <citation type="submission" date="2021-02" db="EMBL/GenBank/DDBJ databases">
        <authorList>
            <person name="Nowell W R."/>
        </authorList>
    </citation>
    <scope>NUCLEOTIDE SEQUENCE</scope>
</reference>
<evidence type="ECO:0000256" key="4">
    <source>
        <dbReference type="ARBA" id="ARBA00023136"/>
    </source>
</evidence>
<keyword evidence="4 6" id="KW-0472">Membrane</keyword>
<dbReference type="PROSITE" id="PS51257">
    <property type="entry name" value="PROKAR_LIPOPROTEIN"/>
    <property type="match status" value="1"/>
</dbReference>
<feature type="region of interest" description="Disordered" evidence="5">
    <location>
        <begin position="575"/>
        <end position="597"/>
    </location>
</feature>
<organism evidence="8 9">
    <name type="scientific">Rotaria magnacalcarata</name>
    <dbReference type="NCBI Taxonomy" id="392030"/>
    <lineage>
        <taxon>Eukaryota</taxon>
        <taxon>Metazoa</taxon>
        <taxon>Spiralia</taxon>
        <taxon>Gnathifera</taxon>
        <taxon>Rotifera</taxon>
        <taxon>Eurotatoria</taxon>
        <taxon>Bdelloidea</taxon>
        <taxon>Philodinida</taxon>
        <taxon>Philodinidae</taxon>
        <taxon>Rotaria</taxon>
    </lineage>
</organism>
<feature type="transmembrane region" description="Helical" evidence="6">
    <location>
        <begin position="33"/>
        <end position="55"/>
    </location>
</feature>
<dbReference type="PANTHER" id="PTHR44733:SF1">
    <property type="entry name" value="DNAJ HOMOLOG SUBFAMILY C MEMBER 22"/>
    <property type="match status" value="1"/>
</dbReference>
<keyword evidence="2 6" id="KW-0812">Transmembrane</keyword>
<feature type="compositionally biased region" description="Basic residues" evidence="5">
    <location>
        <begin position="755"/>
        <end position="765"/>
    </location>
</feature>
<dbReference type="InterPro" id="IPR011990">
    <property type="entry name" value="TPR-like_helical_dom_sf"/>
</dbReference>
<dbReference type="SMART" id="SM00028">
    <property type="entry name" value="TPR"/>
    <property type="match status" value="2"/>
</dbReference>
<accession>A0A8S2KDG8</accession>
<feature type="domain" description="TM2" evidence="7">
    <location>
        <begin position="4"/>
        <end position="51"/>
    </location>
</feature>
<gene>
    <name evidence="8" type="ORF">BYL167_LOCUS5561</name>
</gene>
<keyword evidence="3 6" id="KW-1133">Transmembrane helix</keyword>
<sequence>MTKNKNLLLTYIFSLLGGCFGLHHLYLGRTQHALLWVTTFGGFGFGFVYEFLFLIQKYVHEANYDESVINEFRLKTMRRKTPAFEISRLCGQYLTAIFYGFITYYAFPDTWHADSFLSSIVRCCTTIAVGLGTQLVGTLGPRQCSLIWPLLGAVFGMICLAGGNYSSPSFNLPALLSSLVFELKIQWNSEYFYNITVSKPTAHQSLTSSKQIKRKRSHILKRCLIYGLGAIVFSTIFNLAIYQNLEVHVNGRRIKIKDSIDDFFKSKEFLLLRQRLAMVARQVWAFYFQYGFKETWRYIWRTLDLESEKQAFEVYINQFIHNFDYVDALFLAERLYAEVKNDESTYLLARTYYLSGDVNKSYWLLRNSSIEHVPAAKLLLAKCCFDTEKLHEAESILVGGSLSINTLALDDFVHDHGDQAAFALQLLAKVCEKSDRHQKASECYRKSLKHNPFLWSSFEALCRLGERVDTSIFCSSAIKVNRSISESSQPQICVTPYTEQIKDIQSENQAVDTSMNTSANQTIRERQQPRSVQAPASVMKLTDSILNVGSNNVSGIITSTPIGLIADQLQDNDKYTPPTIRPPDYIPSLRNPPLAPKRQNTRNVQQYGFDDTTASASTTALIHRHEIASTSLSDSRKTIGTRKTTRRTIIGQSHVLSTSNNVLAQSKAIPSSTVGSRTQTPNPNDIKENKSIRAPAKRTTRFSKPTTRPPCVDMSITTPVAPTESPNKMTTRSQVRSSNTSLTYAADNELINKRDRQRKSQSNHHRTPEIVENIINVFKLLGQGLQHLSQFECRQAIEIFETISLKHLDTPWVLSHLANCYYHLHDYHKSSLIYRELRNKFPYHIDGLEYYSTVLWHLKDDIALATLAHELTETNRTHPAVSMIYLVL</sequence>
<dbReference type="AlphaFoldDB" id="A0A8S2KDG8"/>
<dbReference type="PANTHER" id="PTHR44733">
    <property type="entry name" value="DNAJ HOMOLOG SUBFAMILY C MEMBER 22"/>
    <property type="match status" value="1"/>
</dbReference>
<dbReference type="InterPro" id="IPR007829">
    <property type="entry name" value="TM2"/>
</dbReference>
<evidence type="ECO:0000259" key="7">
    <source>
        <dbReference type="Pfam" id="PF05154"/>
    </source>
</evidence>
<dbReference type="Pfam" id="PF05154">
    <property type="entry name" value="TM2"/>
    <property type="match status" value="1"/>
</dbReference>
<evidence type="ECO:0000313" key="9">
    <source>
        <dbReference type="Proteomes" id="UP000681967"/>
    </source>
</evidence>
<feature type="region of interest" description="Disordered" evidence="5">
    <location>
        <begin position="667"/>
        <end position="767"/>
    </location>
</feature>
<feature type="transmembrane region" description="Helical" evidence="6">
    <location>
        <begin position="223"/>
        <end position="242"/>
    </location>
</feature>
<proteinExistence type="predicted"/>
<feature type="compositionally biased region" description="Polar residues" evidence="5">
    <location>
        <begin position="715"/>
        <end position="743"/>
    </location>
</feature>
<dbReference type="InterPro" id="IPR019734">
    <property type="entry name" value="TPR_rpt"/>
</dbReference>
<evidence type="ECO:0000256" key="1">
    <source>
        <dbReference type="ARBA" id="ARBA00004141"/>
    </source>
</evidence>
<dbReference type="Proteomes" id="UP000681967">
    <property type="component" value="Unassembled WGS sequence"/>
</dbReference>
<protein>
    <recommendedName>
        <fullName evidence="7">TM2 domain-containing protein</fullName>
    </recommendedName>
</protein>
<feature type="transmembrane region" description="Helical" evidence="6">
    <location>
        <begin position="146"/>
        <end position="165"/>
    </location>
</feature>
<feature type="compositionally biased region" description="Polar residues" evidence="5">
    <location>
        <begin position="667"/>
        <end position="683"/>
    </location>
</feature>
<dbReference type="SUPFAM" id="SSF48452">
    <property type="entry name" value="TPR-like"/>
    <property type="match status" value="1"/>
</dbReference>
<evidence type="ECO:0000256" key="2">
    <source>
        <dbReference type="ARBA" id="ARBA00022692"/>
    </source>
</evidence>
<comment type="caution">
    <text evidence="8">The sequence shown here is derived from an EMBL/GenBank/DDBJ whole genome shotgun (WGS) entry which is preliminary data.</text>
</comment>
<feature type="transmembrane region" description="Helical" evidence="6">
    <location>
        <begin position="86"/>
        <end position="107"/>
    </location>
</feature>
<name>A0A8S2KDG8_9BILA</name>
<evidence type="ECO:0000256" key="5">
    <source>
        <dbReference type="SAM" id="MobiDB-lite"/>
    </source>
</evidence>
<feature type="transmembrane region" description="Helical" evidence="6">
    <location>
        <begin position="7"/>
        <end position="27"/>
    </location>
</feature>
<comment type="subcellular location">
    <subcellularLocation>
        <location evidence="1">Membrane</location>
        <topology evidence="1">Multi-pass membrane protein</topology>
    </subcellularLocation>
</comment>
<dbReference type="EMBL" id="CAJOBH010001280">
    <property type="protein sequence ID" value="CAF3845765.1"/>
    <property type="molecule type" value="Genomic_DNA"/>
</dbReference>
<dbReference type="Pfam" id="PF12895">
    <property type="entry name" value="ANAPC3"/>
    <property type="match status" value="1"/>
</dbReference>
<evidence type="ECO:0000313" key="8">
    <source>
        <dbReference type="EMBL" id="CAF3845765.1"/>
    </source>
</evidence>
<evidence type="ECO:0000256" key="6">
    <source>
        <dbReference type="SAM" id="Phobius"/>
    </source>
</evidence>
<evidence type="ECO:0000256" key="3">
    <source>
        <dbReference type="ARBA" id="ARBA00022989"/>
    </source>
</evidence>
<dbReference type="GO" id="GO:0016020">
    <property type="term" value="C:membrane"/>
    <property type="evidence" value="ECO:0007669"/>
    <property type="project" value="UniProtKB-SubCell"/>
</dbReference>
<dbReference type="Gene3D" id="1.25.40.10">
    <property type="entry name" value="Tetratricopeptide repeat domain"/>
    <property type="match status" value="2"/>
</dbReference>